<proteinExistence type="predicted"/>
<sequence>MNKIILIFSLFCASSCFAIHPDQEYMEFLKRYEELANLNDAKEMDMYADDAKITIKGISSDGIERSMSMSGKKAKEFYLENMEIIKKIGSQIKFSNVKVVRGHNSTKINASRYSNEKCYTDNDYNMVVTKKADKKLYITEEYLTIPQENLCREGIKDDLALQLSLYANVMQKNLPMQVDRETNLEKITAQDKELMFVFRFIHFTANDFSKEQWEISGVPQLIQNVCKDIPMKERLDKGAQFNFKVYYSDYTPITDIKMTKQDCSI</sequence>
<gene>
    <name evidence="2" type="ORF">H2677_14625</name>
</gene>
<keyword evidence="1" id="KW-0732">Signal</keyword>
<dbReference type="RefSeq" id="WP_199956231.1">
    <property type="nucleotide sequence ID" value="NZ_CP059558.1"/>
</dbReference>
<evidence type="ECO:0000256" key="1">
    <source>
        <dbReference type="SAM" id="SignalP"/>
    </source>
</evidence>
<name>A0AAX1MFX4_ACIJU</name>
<dbReference type="EMBL" id="CP059558">
    <property type="protein sequence ID" value="QUY36448.1"/>
    <property type="molecule type" value="Genomic_DNA"/>
</dbReference>
<evidence type="ECO:0000313" key="2">
    <source>
        <dbReference type="EMBL" id="QUY36448.1"/>
    </source>
</evidence>
<feature type="signal peptide" evidence="1">
    <location>
        <begin position="1"/>
        <end position="18"/>
    </location>
</feature>
<dbReference type="Proteomes" id="UP000679388">
    <property type="component" value="Chromosome"/>
</dbReference>
<accession>A0AAX1MFX4</accession>
<organism evidence="2 3">
    <name type="scientific">Acinetobacter junii</name>
    <dbReference type="NCBI Taxonomy" id="40215"/>
    <lineage>
        <taxon>Bacteria</taxon>
        <taxon>Pseudomonadati</taxon>
        <taxon>Pseudomonadota</taxon>
        <taxon>Gammaproteobacteria</taxon>
        <taxon>Moraxellales</taxon>
        <taxon>Moraxellaceae</taxon>
        <taxon>Acinetobacter</taxon>
    </lineage>
</organism>
<feature type="chain" id="PRO_5043746312" evidence="1">
    <location>
        <begin position="19"/>
        <end position="265"/>
    </location>
</feature>
<evidence type="ECO:0000313" key="3">
    <source>
        <dbReference type="Proteomes" id="UP000679388"/>
    </source>
</evidence>
<dbReference type="GeneID" id="70093773"/>
<dbReference type="Gene3D" id="3.30.300.250">
    <property type="match status" value="1"/>
</dbReference>
<dbReference type="AlphaFoldDB" id="A0AAX1MFX4"/>
<reference evidence="2" key="1">
    <citation type="submission" date="2020-07" db="EMBL/GenBank/DDBJ databases">
        <title>Acinetobacter junii strain YR7 chromosome and plasmid pNDM-YR7.</title>
        <authorList>
            <person name="Tang B."/>
        </authorList>
    </citation>
    <scope>NUCLEOTIDE SEQUENCE</scope>
    <source>
        <strain evidence="2">YR7</strain>
    </source>
</reference>
<protein>
    <submittedName>
        <fullName evidence="2">Uncharacterized protein</fullName>
    </submittedName>
</protein>